<evidence type="ECO:0000313" key="1">
    <source>
        <dbReference type="EMBL" id="TDK51428.1"/>
    </source>
</evidence>
<proteinExistence type="predicted"/>
<dbReference type="EMBL" id="SMUW01000006">
    <property type="protein sequence ID" value="TDK51428.1"/>
    <property type="molecule type" value="Genomic_DNA"/>
</dbReference>
<reference evidence="1 2" key="1">
    <citation type="submission" date="2019-03" db="EMBL/GenBank/DDBJ databases">
        <title>Algoriphagus aquimaris sp. nov., isolated form marine sediment in Pohang, Korea.</title>
        <authorList>
            <person name="Kim J."/>
            <person name="Yoon S.-H."/>
            <person name="Lee S.-S."/>
        </authorList>
    </citation>
    <scope>NUCLEOTIDE SEQUENCE [LARGE SCALE GENOMIC DNA]</scope>
    <source>
        <strain evidence="1 2">F21</strain>
    </source>
</reference>
<gene>
    <name evidence="1" type="ORF">E1898_00060</name>
</gene>
<dbReference type="Proteomes" id="UP000295438">
    <property type="component" value="Unassembled WGS sequence"/>
</dbReference>
<keyword evidence="2" id="KW-1185">Reference proteome</keyword>
<comment type="caution">
    <text evidence="1">The sequence shown here is derived from an EMBL/GenBank/DDBJ whole genome shotgun (WGS) entry which is preliminary data.</text>
</comment>
<accession>A0A4R5VG54</accession>
<evidence type="ECO:0008006" key="3">
    <source>
        <dbReference type="Google" id="ProtNLM"/>
    </source>
</evidence>
<name>A0A4R5VG54_9BACT</name>
<sequence>MFQHSLLNTNPQQLNLKAKLNSTYDRLYDLRERILGYPKLHEIFKRHNGFDLNLHDPWTYNEWVVHKILFARDPLLIQTTDKFAVRDYVRQKLGTKEAEEILIPIYHVSKIARDFPEELWQKEFFMKANHGSGTNKLVMPGADPHKTLQLAKAWLNSSYGQRRHEWAYRDIPRKIICEKVIRNEEGDIPMDIKFYCFYGKVKFILFFNGRFGKPSRAFTDPDLQLIHGVQSGIPDLEDIPSYSTHDKMIEIAETLSKPFVHARADFYSVGGKIYFGELTQYSGGGIEHFESYEINLALGLLWRPEYKNKSVWDCIQEASTKY</sequence>
<dbReference type="InterPro" id="IPR029465">
    <property type="entry name" value="ATPgrasp_TupA"/>
</dbReference>
<dbReference type="AlphaFoldDB" id="A0A4R5VG54"/>
<organism evidence="1 2">
    <name type="scientific">Algoriphagus formosus</name>
    <dbReference type="NCBI Taxonomy" id="2007308"/>
    <lineage>
        <taxon>Bacteria</taxon>
        <taxon>Pseudomonadati</taxon>
        <taxon>Bacteroidota</taxon>
        <taxon>Cytophagia</taxon>
        <taxon>Cytophagales</taxon>
        <taxon>Cyclobacteriaceae</taxon>
        <taxon>Algoriphagus</taxon>
    </lineage>
</organism>
<evidence type="ECO:0000313" key="2">
    <source>
        <dbReference type="Proteomes" id="UP000295438"/>
    </source>
</evidence>
<dbReference type="Pfam" id="PF14305">
    <property type="entry name" value="ATPgrasp_TupA"/>
    <property type="match status" value="1"/>
</dbReference>
<protein>
    <recommendedName>
        <fullName evidence="3">Glycosyl transferase</fullName>
    </recommendedName>
</protein>